<comment type="caution">
    <text evidence="7">The sequence shown here is derived from an EMBL/GenBank/DDBJ whole genome shotgun (WGS) entry which is preliminary data.</text>
</comment>
<dbReference type="GO" id="GO:0006937">
    <property type="term" value="P:regulation of muscle contraction"/>
    <property type="evidence" value="ECO:0007669"/>
    <property type="project" value="TreeGrafter"/>
</dbReference>
<dbReference type="PANTHER" id="PTHR19444:SF13">
    <property type="entry name" value="PROTEIN UNC-93 HOMOLOG A"/>
    <property type="match status" value="1"/>
</dbReference>
<organism evidence="7 8">
    <name type="scientific">Allacma fusca</name>
    <dbReference type="NCBI Taxonomy" id="39272"/>
    <lineage>
        <taxon>Eukaryota</taxon>
        <taxon>Metazoa</taxon>
        <taxon>Ecdysozoa</taxon>
        <taxon>Arthropoda</taxon>
        <taxon>Hexapoda</taxon>
        <taxon>Collembola</taxon>
        <taxon>Symphypleona</taxon>
        <taxon>Sminthuridae</taxon>
        <taxon>Allacma</taxon>
    </lineage>
</organism>
<feature type="transmembrane region" description="Helical" evidence="6">
    <location>
        <begin position="199"/>
        <end position="221"/>
    </location>
</feature>
<keyword evidence="8" id="KW-1185">Reference proteome</keyword>
<comment type="subcellular location">
    <subcellularLocation>
        <location evidence="1">Membrane</location>
        <topology evidence="1">Multi-pass membrane protein</topology>
    </subcellularLocation>
</comment>
<sequence>MLKNVIVTSVAFMFLFTAFQSMAVLQNSLYPTSDGGLGTWSLSTVYVGLIIGSLLLPTFIINRVTIKYTIFVAMFGYVLYICGQFYPEFYTLVPAAFITGLCASCLWSAKCTYLTILGHEYGRLTGQDSEVVIVRFFGIFFFFFQSASVWGNLISSLVLGSGQSKEGNDPEICGVNYCPSTDLKNATLNKDDDDDKTTLYVLAGIYLGCAVAAAIIIFTLLDPLHRYGEKKREGSPVELILATAKQMKHPYQILLIPLTIWSGMEQGFWGADFTAVNT</sequence>
<dbReference type="AlphaFoldDB" id="A0A8J2LQX7"/>
<dbReference type="GO" id="GO:0015459">
    <property type="term" value="F:potassium channel regulator activity"/>
    <property type="evidence" value="ECO:0007669"/>
    <property type="project" value="TreeGrafter"/>
</dbReference>
<keyword evidence="3 6" id="KW-0812">Transmembrane</keyword>
<dbReference type="GO" id="GO:0005886">
    <property type="term" value="C:plasma membrane"/>
    <property type="evidence" value="ECO:0007669"/>
    <property type="project" value="TreeGrafter"/>
</dbReference>
<comment type="similarity">
    <text evidence="2">Belongs to the unc-93 family.</text>
</comment>
<evidence type="ECO:0000313" key="7">
    <source>
        <dbReference type="EMBL" id="CAG7836393.1"/>
    </source>
</evidence>
<reference evidence="7" key="1">
    <citation type="submission" date="2021-06" db="EMBL/GenBank/DDBJ databases">
        <authorList>
            <person name="Hodson N. C."/>
            <person name="Mongue J. A."/>
            <person name="Jaron S. K."/>
        </authorList>
    </citation>
    <scope>NUCLEOTIDE SEQUENCE</scope>
</reference>
<name>A0A8J2LQX7_9HEXA</name>
<proteinExistence type="inferred from homology"/>
<keyword evidence="5 6" id="KW-0472">Membrane</keyword>
<dbReference type="InterPro" id="IPR010291">
    <property type="entry name" value="Ion_channel_UNC-93"/>
</dbReference>
<gene>
    <name evidence="7" type="ORF">AFUS01_LOCUS45641</name>
</gene>
<evidence type="ECO:0008006" key="9">
    <source>
        <dbReference type="Google" id="ProtNLM"/>
    </source>
</evidence>
<dbReference type="OrthoDB" id="78663at2759"/>
<evidence type="ECO:0000313" key="8">
    <source>
        <dbReference type="Proteomes" id="UP000708208"/>
    </source>
</evidence>
<evidence type="ECO:0000256" key="1">
    <source>
        <dbReference type="ARBA" id="ARBA00004141"/>
    </source>
</evidence>
<evidence type="ECO:0000256" key="5">
    <source>
        <dbReference type="ARBA" id="ARBA00023136"/>
    </source>
</evidence>
<feature type="transmembrane region" description="Helical" evidence="6">
    <location>
        <begin position="39"/>
        <end position="61"/>
    </location>
</feature>
<accession>A0A8J2LQX7</accession>
<dbReference type="GO" id="GO:0043266">
    <property type="term" value="P:regulation of potassium ion transport"/>
    <property type="evidence" value="ECO:0007669"/>
    <property type="project" value="TreeGrafter"/>
</dbReference>
<evidence type="ECO:0000256" key="4">
    <source>
        <dbReference type="ARBA" id="ARBA00022989"/>
    </source>
</evidence>
<feature type="transmembrane region" description="Helical" evidence="6">
    <location>
        <begin position="68"/>
        <end position="86"/>
    </location>
</feature>
<protein>
    <recommendedName>
        <fullName evidence="9">UNC93-like protein</fullName>
    </recommendedName>
</protein>
<dbReference type="Pfam" id="PF05978">
    <property type="entry name" value="UNC-93"/>
    <property type="match status" value="1"/>
</dbReference>
<dbReference type="InterPro" id="IPR051951">
    <property type="entry name" value="UNC-93_regulatory"/>
</dbReference>
<evidence type="ECO:0000256" key="3">
    <source>
        <dbReference type="ARBA" id="ARBA00022692"/>
    </source>
</evidence>
<evidence type="ECO:0000256" key="6">
    <source>
        <dbReference type="SAM" id="Phobius"/>
    </source>
</evidence>
<dbReference type="PANTHER" id="PTHR19444">
    <property type="entry name" value="UNC-93 RELATED"/>
    <property type="match status" value="1"/>
</dbReference>
<dbReference type="Proteomes" id="UP000708208">
    <property type="component" value="Unassembled WGS sequence"/>
</dbReference>
<evidence type="ECO:0000256" key="2">
    <source>
        <dbReference type="ARBA" id="ARBA00009172"/>
    </source>
</evidence>
<keyword evidence="4 6" id="KW-1133">Transmembrane helix</keyword>
<dbReference type="GO" id="GO:0055120">
    <property type="term" value="C:striated muscle dense body"/>
    <property type="evidence" value="ECO:0007669"/>
    <property type="project" value="TreeGrafter"/>
</dbReference>
<feature type="transmembrane region" description="Helical" evidence="6">
    <location>
        <begin position="132"/>
        <end position="151"/>
    </location>
</feature>
<feature type="transmembrane region" description="Helical" evidence="6">
    <location>
        <begin position="92"/>
        <end position="111"/>
    </location>
</feature>
<dbReference type="EMBL" id="CAJVCH010571007">
    <property type="protein sequence ID" value="CAG7836393.1"/>
    <property type="molecule type" value="Genomic_DNA"/>
</dbReference>